<dbReference type="Gene3D" id="1.20.58.60">
    <property type="match status" value="1"/>
</dbReference>
<keyword evidence="1" id="KW-0175">Coiled coil</keyword>
<keyword evidence="3" id="KW-1185">Reference proteome</keyword>
<reference evidence="2" key="1">
    <citation type="submission" date="2022-08" db="UniProtKB">
        <authorList>
            <consortium name="EnsemblMetazoa"/>
        </authorList>
    </citation>
    <scope>IDENTIFICATION</scope>
    <source>
        <strain evidence="2">05x7-T-G4-1.051#20</strain>
    </source>
</reference>
<evidence type="ECO:0000313" key="2">
    <source>
        <dbReference type="EnsemblMetazoa" id="G25514.1:cds"/>
    </source>
</evidence>
<protein>
    <submittedName>
        <fullName evidence="2">Uncharacterized protein</fullName>
    </submittedName>
</protein>
<proteinExistence type="predicted"/>
<dbReference type="SUPFAM" id="SSF46966">
    <property type="entry name" value="Spectrin repeat"/>
    <property type="match status" value="1"/>
</dbReference>
<organism evidence="2 3">
    <name type="scientific">Magallana gigas</name>
    <name type="common">Pacific oyster</name>
    <name type="synonym">Crassostrea gigas</name>
    <dbReference type="NCBI Taxonomy" id="29159"/>
    <lineage>
        <taxon>Eukaryota</taxon>
        <taxon>Metazoa</taxon>
        <taxon>Spiralia</taxon>
        <taxon>Lophotrochozoa</taxon>
        <taxon>Mollusca</taxon>
        <taxon>Bivalvia</taxon>
        <taxon>Autobranchia</taxon>
        <taxon>Pteriomorphia</taxon>
        <taxon>Ostreida</taxon>
        <taxon>Ostreoidea</taxon>
        <taxon>Ostreidae</taxon>
        <taxon>Magallana</taxon>
    </lineage>
</organism>
<feature type="coiled-coil region" evidence="1">
    <location>
        <begin position="14"/>
        <end position="48"/>
    </location>
</feature>
<evidence type="ECO:0000256" key="1">
    <source>
        <dbReference type="SAM" id="Coils"/>
    </source>
</evidence>
<dbReference type="SMART" id="SM00150">
    <property type="entry name" value="SPEC"/>
    <property type="match status" value="1"/>
</dbReference>
<evidence type="ECO:0000313" key="3">
    <source>
        <dbReference type="Proteomes" id="UP000005408"/>
    </source>
</evidence>
<dbReference type="Proteomes" id="UP000005408">
    <property type="component" value="Unassembled WGS sequence"/>
</dbReference>
<dbReference type="InterPro" id="IPR018159">
    <property type="entry name" value="Spectrin/alpha-actinin"/>
</dbReference>
<dbReference type="EnsemblMetazoa" id="G25514.1">
    <property type="protein sequence ID" value="G25514.1:cds"/>
    <property type="gene ID" value="G25514"/>
</dbReference>
<name>A0A8W8KVW7_MAGGI</name>
<dbReference type="Pfam" id="PF00435">
    <property type="entry name" value="Spectrin"/>
    <property type="match status" value="1"/>
</dbReference>
<accession>A0A8W8KVW7</accession>
<dbReference type="AlphaFoldDB" id="A0A8W8KVW7"/>
<dbReference type="InterPro" id="IPR002017">
    <property type="entry name" value="Spectrin_repeat"/>
</dbReference>
<sequence length="103" mass="11783">MMVGEEVGEDLEQVEEMQKKFDDFQKDLKANEARLQELNSIADRLTAMGRTEAAEKIRDKSLWENLQAVTATRAESLGSAHEVQDSIGMLMRLRIGLMRRMKL</sequence>